<evidence type="ECO:0000313" key="10">
    <source>
        <dbReference type="Proteomes" id="UP000000442"/>
    </source>
</evidence>
<dbReference type="KEGG" id="dat:HRM2_23670"/>
<evidence type="ECO:0000256" key="1">
    <source>
        <dbReference type="ARBA" id="ARBA00004651"/>
    </source>
</evidence>
<dbReference type="Proteomes" id="UP000000442">
    <property type="component" value="Chromosome"/>
</dbReference>
<proteinExistence type="predicted"/>
<feature type="domain" description="ABC3 transporter permease C-terminal" evidence="8">
    <location>
        <begin position="737"/>
        <end position="850"/>
    </location>
</feature>
<dbReference type="OrthoDB" id="9775544at2"/>
<feature type="transmembrane region" description="Helical" evidence="7">
    <location>
        <begin position="318"/>
        <end position="343"/>
    </location>
</feature>
<dbReference type="GO" id="GO:0005886">
    <property type="term" value="C:plasma membrane"/>
    <property type="evidence" value="ECO:0007669"/>
    <property type="project" value="UniProtKB-SubCell"/>
</dbReference>
<feature type="transmembrane region" description="Helical" evidence="7">
    <location>
        <begin position="731"/>
        <end position="754"/>
    </location>
</feature>
<sequence length="857" mass="94781">MLWIRLGLREILKNRGFSVFFILNLSIGLAGFIALGSFGRSLSRHFDGNLKDILTADLVLSAATELTPDELELADRVLGNDKLQARRISFYTMVKTPKDARLVQVMAVDDSYPLYGAFSLEDKKKGLDLQNSPGLLMTRDTAQALGVENQPHTPLELGNKSFVIQDFFSQDPDRSLTALEFAPSIYMGIHQLAGTGLMGFGSRIRHYYYYRFTAKVDVPALSAKLDQAFYEKSQGQPRISVYDTRDVNRRIGKLIGYFTGYMGLVSVVALFLAGIAAAYLFRGYLNLKQGEIAVLLAIGARQGEICLYILFQLILLGLVASVVAVLISLLLVPLFPLIFQGLIPAHIRLTLDPSTLVLAMVMGVAGSLVFCLPVFVQIFGVKPIVLFRKSQAGEQNATRLALWRGLGFVPGIIAFWAASILAADSVARATVFVAGFGLALFSMAVLGRLVFSGCGFLSATRSFIRKIAFRNLYRNKWSSLSCFVTIAMGSFLISMVPQIQNGLQTEIMRPEGLKVPVFFLVDIQEEQRSALVEFMDRQEGRLTNLSPMVRGRILTKNQLPFYGKPQDPDPSGNNSSRTRPSGRGRRLEFNFSHRTELDVSETIIKGRPLSRTIWNFGSGSPFEVSVENAFAQEYGIHLGDTMGFDIQGIPLTGRVVNIRKVRWNSFQPNFFLLFQDGVLNQAPKTFLAAIAQVAPEHRQGLKQTIVTAFPNVSVIDVSQMAATLMNITDKLSVSIGFMAWLAIATGLVSIFSIARHEAWMNQRQINLLKVLGADFKLIQGITLLEFGFMGFTASLLAVGLSFGFSRAVAWYFFDSLWAFDLWGSFVILFMTTAICMATASIATFKVMKVKPMTLLSS</sequence>
<dbReference type="InterPro" id="IPR003838">
    <property type="entry name" value="ABC3_permease_C"/>
</dbReference>
<dbReference type="eggNOG" id="COG3127">
    <property type="taxonomic scope" value="Bacteria"/>
</dbReference>
<accession>C0QFP4</accession>
<feature type="transmembrane region" description="Helical" evidence="7">
    <location>
        <begin position="825"/>
        <end position="847"/>
    </location>
</feature>
<keyword evidence="5 7" id="KW-0472">Membrane</keyword>
<organism evidence="9 10">
    <name type="scientific">Desulforapulum autotrophicum (strain ATCC 43914 / DSM 3382 / VKM B-1955 / HRM2)</name>
    <name type="common">Desulfobacterium autotrophicum</name>
    <dbReference type="NCBI Taxonomy" id="177437"/>
    <lineage>
        <taxon>Bacteria</taxon>
        <taxon>Pseudomonadati</taxon>
        <taxon>Thermodesulfobacteriota</taxon>
        <taxon>Desulfobacteria</taxon>
        <taxon>Desulfobacterales</taxon>
        <taxon>Desulfobacteraceae</taxon>
        <taxon>Desulforapulum</taxon>
    </lineage>
</organism>
<dbReference type="InterPro" id="IPR038766">
    <property type="entry name" value="Membrane_comp_ABC_pdt"/>
</dbReference>
<keyword evidence="4 7" id="KW-1133">Transmembrane helix</keyword>
<comment type="subcellular location">
    <subcellularLocation>
        <location evidence="1">Cell membrane</location>
        <topology evidence="1">Multi-pass membrane protein</topology>
    </subcellularLocation>
</comment>
<evidence type="ECO:0000256" key="7">
    <source>
        <dbReference type="SAM" id="Phobius"/>
    </source>
</evidence>
<feature type="transmembrane region" description="Helical" evidence="7">
    <location>
        <begin position="477"/>
        <end position="496"/>
    </location>
</feature>
<reference evidence="9 10" key="1">
    <citation type="journal article" date="2009" name="Environ. Microbiol.">
        <title>Genome sequence of Desulfobacterium autotrophicum HRM2, a marine sulfate reducer oxidizing organic carbon completely to carbon dioxide.</title>
        <authorList>
            <person name="Strittmatter A.W."/>
            <person name="Liesegang H."/>
            <person name="Rabus R."/>
            <person name="Decker I."/>
            <person name="Amann J."/>
            <person name="Andres S."/>
            <person name="Henne A."/>
            <person name="Fricke W.F."/>
            <person name="Martinez-Arias R."/>
            <person name="Bartels D."/>
            <person name="Goesmann A."/>
            <person name="Krause L."/>
            <person name="Puehler A."/>
            <person name="Klenk H.P."/>
            <person name="Richter M."/>
            <person name="Schuler M."/>
            <person name="Gloeckner F.O."/>
            <person name="Meyerdierks A."/>
            <person name="Gottschalk G."/>
            <person name="Amann R."/>
        </authorList>
    </citation>
    <scope>NUCLEOTIDE SEQUENCE [LARGE SCALE GENOMIC DNA]</scope>
    <source>
        <strain evidence="10">ATCC 43914 / DSM 3382 / HRM2</strain>
    </source>
</reference>
<dbReference type="PANTHER" id="PTHR30287:SF1">
    <property type="entry name" value="INNER MEMBRANE PROTEIN"/>
    <property type="match status" value="1"/>
</dbReference>
<gene>
    <name evidence="9" type="ordered locus">HRM2_23670</name>
</gene>
<evidence type="ECO:0000256" key="3">
    <source>
        <dbReference type="ARBA" id="ARBA00022692"/>
    </source>
</evidence>
<keyword evidence="3 7" id="KW-0812">Transmembrane</keyword>
<dbReference type="PANTHER" id="PTHR30287">
    <property type="entry name" value="MEMBRANE COMPONENT OF PREDICTED ABC SUPERFAMILY METABOLITE UPTAKE TRANSPORTER"/>
    <property type="match status" value="1"/>
</dbReference>
<dbReference type="STRING" id="177437.HRM2_23670"/>
<feature type="transmembrane region" description="Helical" evidence="7">
    <location>
        <begin position="254"/>
        <end position="280"/>
    </location>
</feature>
<feature type="transmembrane region" description="Helical" evidence="7">
    <location>
        <begin position="401"/>
        <end position="423"/>
    </location>
</feature>
<dbReference type="EMBL" id="CP001087">
    <property type="protein sequence ID" value="ACN15462.1"/>
    <property type="molecule type" value="Genomic_DNA"/>
</dbReference>
<dbReference type="HOGENOM" id="CLU_009475_3_0_7"/>
<feature type="transmembrane region" description="Helical" evidence="7">
    <location>
        <begin position="429"/>
        <end position="457"/>
    </location>
</feature>
<dbReference type="RefSeq" id="WP_015904230.1">
    <property type="nucleotide sequence ID" value="NC_012108.1"/>
</dbReference>
<feature type="transmembrane region" description="Helical" evidence="7">
    <location>
        <begin position="20"/>
        <end position="38"/>
    </location>
</feature>
<feature type="compositionally biased region" description="Low complexity" evidence="6">
    <location>
        <begin position="570"/>
        <end position="581"/>
    </location>
</feature>
<keyword evidence="2" id="KW-1003">Cell membrane</keyword>
<name>C0QFP4_DESAH</name>
<evidence type="ECO:0000256" key="4">
    <source>
        <dbReference type="ARBA" id="ARBA00022989"/>
    </source>
</evidence>
<protein>
    <submittedName>
        <fullName evidence="9">ABC-type transporter, permease protein</fullName>
    </submittedName>
</protein>
<dbReference type="Pfam" id="PF02687">
    <property type="entry name" value="FtsX"/>
    <property type="match status" value="2"/>
</dbReference>
<evidence type="ECO:0000256" key="5">
    <source>
        <dbReference type="ARBA" id="ARBA00023136"/>
    </source>
</evidence>
<evidence type="ECO:0000259" key="8">
    <source>
        <dbReference type="Pfam" id="PF02687"/>
    </source>
</evidence>
<evidence type="ECO:0000313" key="9">
    <source>
        <dbReference type="EMBL" id="ACN15462.1"/>
    </source>
</evidence>
<feature type="domain" description="ABC3 transporter permease C-terminal" evidence="8">
    <location>
        <begin position="264"/>
        <end position="378"/>
    </location>
</feature>
<evidence type="ECO:0000256" key="6">
    <source>
        <dbReference type="SAM" id="MobiDB-lite"/>
    </source>
</evidence>
<feature type="region of interest" description="Disordered" evidence="6">
    <location>
        <begin position="559"/>
        <end position="585"/>
    </location>
</feature>
<dbReference type="AlphaFoldDB" id="C0QFP4"/>
<feature type="transmembrane region" description="Helical" evidence="7">
    <location>
        <begin position="786"/>
        <end position="813"/>
    </location>
</feature>
<feature type="transmembrane region" description="Helical" evidence="7">
    <location>
        <begin position="355"/>
        <end position="380"/>
    </location>
</feature>
<evidence type="ECO:0000256" key="2">
    <source>
        <dbReference type="ARBA" id="ARBA00022475"/>
    </source>
</evidence>
<keyword evidence="10" id="KW-1185">Reference proteome</keyword>